<protein>
    <submittedName>
        <fullName evidence="2">Glycosyl transferase family protein</fullName>
    </submittedName>
</protein>
<dbReference type="Pfam" id="PF00534">
    <property type="entry name" value="Glycos_transf_1"/>
    <property type="match status" value="1"/>
</dbReference>
<evidence type="ECO:0000313" key="2">
    <source>
        <dbReference type="EMBL" id="KKQ89325.1"/>
    </source>
</evidence>
<gene>
    <name evidence="2" type="ORF">UT12_C0016G0002</name>
</gene>
<name>A0A0G0LMW7_9BACT</name>
<dbReference type="InterPro" id="IPR001296">
    <property type="entry name" value="Glyco_trans_1"/>
</dbReference>
<evidence type="ECO:0000313" key="3">
    <source>
        <dbReference type="Proteomes" id="UP000034893"/>
    </source>
</evidence>
<dbReference type="SUPFAM" id="SSF53756">
    <property type="entry name" value="UDP-Glycosyltransferase/glycogen phosphorylase"/>
    <property type="match status" value="1"/>
</dbReference>
<proteinExistence type="predicted"/>
<accession>A0A0G0LMW7</accession>
<sequence length="369" mass="42011">MKILWLSWRDIKNPDGGGAEKVAIEVASRFVKDGIKVTLFTSKFPGAKYKEDIKGVKVIRRGGLITCRLFAFIYYVGRKDEFDLIIDEINTLPFFTPLYARKKALTLIHQLAREYWFLEVIFPLNIIGYLLEPIYLRIYKNQPIIALGKSTTSDLRKLGFEKVTTYLPGIDFKPKITSEKEDLLVFIGRLTPAKNALDAVLAFKTIQQKLPYAKLAIIGSGKSSYIDKIKSHITEFKLQKSVKLLGFVKDQKKKTLLEKAKIILIPAVREGWSLVATEANALGCIPIGYKVPGLTDSIKEGFNGLLVKSNPQDLAQAAVNLLTNETLRTKFAENGYNWSKQFSWEECYKYIKQYIHKVYAQKTLQVIRK</sequence>
<dbReference type="EMBL" id="LBVP01000016">
    <property type="protein sequence ID" value="KKQ89325.1"/>
    <property type="molecule type" value="Genomic_DNA"/>
</dbReference>
<reference evidence="2 3" key="1">
    <citation type="journal article" date="2015" name="Nature">
        <title>rRNA introns, odd ribosomes, and small enigmatic genomes across a large radiation of phyla.</title>
        <authorList>
            <person name="Brown C.T."/>
            <person name="Hug L.A."/>
            <person name="Thomas B.C."/>
            <person name="Sharon I."/>
            <person name="Castelle C.J."/>
            <person name="Singh A."/>
            <person name="Wilkins M.J."/>
            <person name="Williams K.H."/>
            <person name="Banfield J.F."/>
        </authorList>
    </citation>
    <scope>NUCLEOTIDE SEQUENCE [LARGE SCALE GENOMIC DNA]</scope>
</reference>
<dbReference type="PANTHER" id="PTHR12526">
    <property type="entry name" value="GLYCOSYLTRANSFERASE"/>
    <property type="match status" value="1"/>
</dbReference>
<comment type="caution">
    <text evidence="2">The sequence shown here is derived from an EMBL/GenBank/DDBJ whole genome shotgun (WGS) entry which is preliminary data.</text>
</comment>
<dbReference type="AlphaFoldDB" id="A0A0G0LMW7"/>
<organism evidence="2 3">
    <name type="scientific">Candidatus Curtissbacteria bacterium GW2011_GWC2_38_9</name>
    <dbReference type="NCBI Taxonomy" id="1618414"/>
    <lineage>
        <taxon>Bacteria</taxon>
        <taxon>Candidatus Curtissiibacteriota</taxon>
    </lineage>
</organism>
<keyword evidence="2" id="KW-0808">Transferase</keyword>
<dbReference type="GO" id="GO:0016757">
    <property type="term" value="F:glycosyltransferase activity"/>
    <property type="evidence" value="ECO:0007669"/>
    <property type="project" value="InterPro"/>
</dbReference>
<dbReference type="Proteomes" id="UP000034893">
    <property type="component" value="Unassembled WGS sequence"/>
</dbReference>
<dbReference type="CDD" id="cd03801">
    <property type="entry name" value="GT4_PimA-like"/>
    <property type="match status" value="1"/>
</dbReference>
<dbReference type="Gene3D" id="3.40.50.2000">
    <property type="entry name" value="Glycogen Phosphorylase B"/>
    <property type="match status" value="2"/>
</dbReference>
<feature type="domain" description="Glycosyl transferase family 1" evidence="1">
    <location>
        <begin position="176"/>
        <end position="338"/>
    </location>
</feature>
<dbReference type="PANTHER" id="PTHR12526:SF618">
    <property type="entry name" value="GLYCOSYLTRANSFERASE, FAMILY 4"/>
    <property type="match status" value="1"/>
</dbReference>
<evidence type="ECO:0000259" key="1">
    <source>
        <dbReference type="Pfam" id="PF00534"/>
    </source>
</evidence>